<gene>
    <name evidence="7" type="ORF">J3D65DRAFT_615737</name>
</gene>
<evidence type="ECO:0000256" key="2">
    <source>
        <dbReference type="ARBA" id="ARBA00005677"/>
    </source>
</evidence>
<name>A0ABR1LZD5_9PEZI</name>
<evidence type="ECO:0000256" key="1">
    <source>
        <dbReference type="ARBA" id="ARBA00004173"/>
    </source>
</evidence>
<dbReference type="GO" id="GO:0005840">
    <property type="term" value="C:ribosome"/>
    <property type="evidence" value="ECO:0007669"/>
    <property type="project" value="UniProtKB-KW"/>
</dbReference>
<comment type="caution">
    <text evidence="7">The sequence shown here is derived from an EMBL/GenBank/DDBJ whole genome shotgun (WGS) entry which is preliminary data.</text>
</comment>
<protein>
    <recommendedName>
        <fullName evidence="6">Large ribosomal subunit protein mL49</fullName>
    </recommendedName>
</protein>
<evidence type="ECO:0000256" key="6">
    <source>
        <dbReference type="ARBA" id="ARBA00035191"/>
    </source>
</evidence>
<reference evidence="7 8" key="1">
    <citation type="submission" date="2024-04" db="EMBL/GenBank/DDBJ databases">
        <title>Phyllosticta paracitricarpa is synonymous to the EU quarantine fungus P. citricarpa based on phylogenomic analyses.</title>
        <authorList>
            <consortium name="Lawrence Berkeley National Laboratory"/>
            <person name="Van ingen-buijs V.A."/>
            <person name="Van westerhoven A.C."/>
            <person name="Haridas S."/>
            <person name="Skiadas P."/>
            <person name="Martin F."/>
            <person name="Groenewald J.Z."/>
            <person name="Crous P.W."/>
            <person name="Seidl M.F."/>
        </authorList>
    </citation>
    <scope>NUCLEOTIDE SEQUENCE [LARGE SCALE GENOMIC DNA]</scope>
    <source>
        <strain evidence="7 8">CPC 17464</strain>
    </source>
</reference>
<dbReference type="EMBL" id="JBBPEH010000003">
    <property type="protein sequence ID" value="KAK7540575.1"/>
    <property type="molecule type" value="Genomic_DNA"/>
</dbReference>
<dbReference type="Gene3D" id="3.30.780.10">
    <property type="entry name" value="SUI1-like domain"/>
    <property type="match status" value="1"/>
</dbReference>
<evidence type="ECO:0000256" key="5">
    <source>
        <dbReference type="ARBA" id="ARBA00023274"/>
    </source>
</evidence>
<dbReference type="GeneID" id="92032271"/>
<keyword evidence="8" id="KW-1185">Reference proteome</keyword>
<dbReference type="RefSeq" id="XP_066657506.1">
    <property type="nucleotide sequence ID" value="XM_066799365.1"/>
</dbReference>
<keyword evidence="4" id="KW-0496">Mitochondrion</keyword>
<accession>A0ABR1LZD5</accession>
<dbReference type="InterPro" id="IPR007740">
    <property type="entry name" value="Ribosomal_mL49"/>
</dbReference>
<dbReference type="PANTHER" id="PTHR13477">
    <property type="entry name" value="MITOCHONDRIAL 39S RIBOSOMAL PROTEIN L49"/>
    <property type="match status" value="1"/>
</dbReference>
<proteinExistence type="inferred from homology"/>
<dbReference type="Proteomes" id="UP001360953">
    <property type="component" value="Unassembled WGS sequence"/>
</dbReference>
<evidence type="ECO:0000313" key="7">
    <source>
        <dbReference type="EMBL" id="KAK7540575.1"/>
    </source>
</evidence>
<dbReference type="PANTHER" id="PTHR13477:SF0">
    <property type="entry name" value="LARGE RIBOSOMAL SUBUNIT PROTEIN ML49"/>
    <property type="match status" value="1"/>
</dbReference>
<keyword evidence="5" id="KW-0687">Ribonucleoprotein</keyword>
<organism evidence="7 8">
    <name type="scientific">Phyllosticta citribraziliensis</name>
    <dbReference type="NCBI Taxonomy" id="989973"/>
    <lineage>
        <taxon>Eukaryota</taxon>
        <taxon>Fungi</taxon>
        <taxon>Dikarya</taxon>
        <taxon>Ascomycota</taxon>
        <taxon>Pezizomycotina</taxon>
        <taxon>Dothideomycetes</taxon>
        <taxon>Dothideomycetes incertae sedis</taxon>
        <taxon>Botryosphaeriales</taxon>
        <taxon>Phyllostictaceae</taxon>
        <taxon>Phyllosticta</taxon>
    </lineage>
</organism>
<keyword evidence="3 7" id="KW-0689">Ribosomal protein</keyword>
<comment type="subcellular location">
    <subcellularLocation>
        <location evidence="1">Mitochondrion</location>
    </subcellularLocation>
</comment>
<evidence type="ECO:0000256" key="3">
    <source>
        <dbReference type="ARBA" id="ARBA00022980"/>
    </source>
</evidence>
<dbReference type="Pfam" id="PF05046">
    <property type="entry name" value="Img2"/>
    <property type="match status" value="1"/>
</dbReference>
<evidence type="ECO:0000256" key="4">
    <source>
        <dbReference type="ARBA" id="ARBA00023128"/>
    </source>
</evidence>
<evidence type="ECO:0000313" key="8">
    <source>
        <dbReference type="Proteomes" id="UP001360953"/>
    </source>
</evidence>
<comment type="similarity">
    <text evidence="2">Belongs to the mitochondrion-specific ribosomal protein mL49 family.</text>
</comment>
<sequence>MFRLPALFRAAATPKPAAPASIARLSQYARLRSEAPAPASAPASAPEFKSTTVAPTTRPQLPYFVLRTGSAKLPVYSETKGGGTLKQTKLRKISGDVRALKKALQSELGLDPSEVKINDLTQQILVKGDRKMEIQTWLIAKGF</sequence>